<dbReference type="InterPro" id="IPR050259">
    <property type="entry name" value="SDR"/>
</dbReference>
<dbReference type="RefSeq" id="WP_158203581.1">
    <property type="nucleotide sequence ID" value="NZ_WSZK01000011.1"/>
</dbReference>
<dbReference type="PANTHER" id="PTHR42879:SF6">
    <property type="entry name" value="NADPH-DEPENDENT REDUCTASE BACG"/>
    <property type="match status" value="1"/>
</dbReference>
<name>A0A6B0GH11_9EURY</name>
<dbReference type="PRINTS" id="PR00081">
    <property type="entry name" value="GDHRDH"/>
</dbReference>
<dbReference type="FunFam" id="3.40.50.720:FF:000084">
    <property type="entry name" value="Short-chain dehydrogenase reductase"/>
    <property type="match status" value="1"/>
</dbReference>
<dbReference type="Gene3D" id="3.40.50.720">
    <property type="entry name" value="NAD(P)-binding Rossmann-like Domain"/>
    <property type="match status" value="1"/>
</dbReference>
<comment type="caution">
    <text evidence="2">The sequence shown here is derived from an EMBL/GenBank/DDBJ whole genome shotgun (WGS) entry which is preliminary data.</text>
</comment>
<evidence type="ECO:0000313" key="2">
    <source>
        <dbReference type="EMBL" id="MWG33860.1"/>
    </source>
</evidence>
<evidence type="ECO:0000313" key="3">
    <source>
        <dbReference type="Proteomes" id="UP000451471"/>
    </source>
</evidence>
<dbReference type="AlphaFoldDB" id="A0A6B0GH11"/>
<gene>
    <name evidence="2" type="ORF">GQS65_05015</name>
</gene>
<dbReference type="PANTHER" id="PTHR42879">
    <property type="entry name" value="3-OXOACYL-(ACYL-CARRIER-PROTEIN) REDUCTASE"/>
    <property type="match status" value="1"/>
</dbReference>
<dbReference type="Pfam" id="PF13561">
    <property type="entry name" value="adh_short_C2"/>
    <property type="match status" value="1"/>
</dbReference>
<dbReference type="PRINTS" id="PR00080">
    <property type="entry name" value="SDRFAMILY"/>
</dbReference>
<sequence>MDLELEGNVALVTASSSGIGKGAATALARDGCNVVINGRDEAKLEAAAEEIRATTDAEVVALAGDLAEEGVPQALVEETVDRFGRLDHLVTNAGGPPHGWFRDTDDEDWYHAFDLLVMSTVRLVRAADDHLRADGGGSIVNVTSITVKEALDSLVLSNAVRMAVVGLEKTLSKEFAPDVRVNAVLPGTIETERVTEAIEHGIAEGTFESYEEGVAERVEETPLNRMGDPIELGELVAYLSSPRASYVNGASVVVDGGASASNL</sequence>
<organism evidence="2 3">
    <name type="scientific">Halomarina oriensis</name>
    <dbReference type="NCBI Taxonomy" id="671145"/>
    <lineage>
        <taxon>Archaea</taxon>
        <taxon>Methanobacteriati</taxon>
        <taxon>Methanobacteriota</taxon>
        <taxon>Stenosarchaea group</taxon>
        <taxon>Halobacteria</taxon>
        <taxon>Halobacteriales</taxon>
        <taxon>Natronomonadaceae</taxon>
        <taxon>Halomarina</taxon>
    </lineage>
</organism>
<dbReference type="EMBL" id="WSZK01000011">
    <property type="protein sequence ID" value="MWG33860.1"/>
    <property type="molecule type" value="Genomic_DNA"/>
</dbReference>
<evidence type="ECO:0000256" key="1">
    <source>
        <dbReference type="ARBA" id="ARBA00006484"/>
    </source>
</evidence>
<proteinExistence type="inferred from homology"/>
<keyword evidence="3" id="KW-1185">Reference proteome</keyword>
<dbReference type="InterPro" id="IPR002347">
    <property type="entry name" value="SDR_fam"/>
</dbReference>
<dbReference type="InterPro" id="IPR036291">
    <property type="entry name" value="NAD(P)-bd_dom_sf"/>
</dbReference>
<dbReference type="SUPFAM" id="SSF51735">
    <property type="entry name" value="NAD(P)-binding Rossmann-fold domains"/>
    <property type="match status" value="1"/>
</dbReference>
<reference evidence="2 3" key="1">
    <citation type="submission" date="2019-12" db="EMBL/GenBank/DDBJ databases">
        <title>Halocatena pleomorpha gen. nov. sp. nov., an extremely halophilic archaeon of family Halobacteriaceae isolated from saltpan soil.</title>
        <authorList>
            <person name="Pal Y."/>
            <person name="Verma A."/>
            <person name="Krishnamurthi S."/>
            <person name="Kumar P."/>
        </authorList>
    </citation>
    <scope>NUCLEOTIDE SEQUENCE [LARGE SCALE GENOMIC DNA]</scope>
    <source>
        <strain evidence="2 3">JCM 16495</strain>
    </source>
</reference>
<comment type="similarity">
    <text evidence="1">Belongs to the short-chain dehydrogenases/reductases (SDR) family.</text>
</comment>
<accession>A0A6B0GH11</accession>
<dbReference type="OrthoDB" id="35501at2157"/>
<dbReference type="Proteomes" id="UP000451471">
    <property type="component" value="Unassembled WGS sequence"/>
</dbReference>
<protein>
    <submittedName>
        <fullName evidence="2">SDR family oxidoreductase</fullName>
    </submittedName>
</protein>